<dbReference type="InParanoid" id="M4C2J3"/>
<dbReference type="EMBL" id="JH598130">
    <property type="status" value="NOT_ANNOTATED_CDS"/>
    <property type="molecule type" value="Genomic_DNA"/>
</dbReference>
<evidence type="ECO:0000313" key="1">
    <source>
        <dbReference type="EnsemblProtists" id="HpaP813308"/>
    </source>
</evidence>
<protein>
    <recommendedName>
        <fullName evidence="3">RxLR effector candidate protein</fullName>
    </recommendedName>
</protein>
<dbReference type="HOGENOM" id="CLU_2054208_0_0_1"/>
<keyword evidence="2" id="KW-1185">Reference proteome</keyword>
<evidence type="ECO:0000313" key="2">
    <source>
        <dbReference type="Proteomes" id="UP000011713"/>
    </source>
</evidence>
<evidence type="ECO:0008006" key="3">
    <source>
        <dbReference type="Google" id="ProtNLM"/>
    </source>
</evidence>
<dbReference type="AlphaFoldDB" id="M4C2J3"/>
<accession>M4C2J3</accession>
<proteinExistence type="predicted"/>
<dbReference type="Proteomes" id="UP000011713">
    <property type="component" value="Unassembled WGS sequence"/>
</dbReference>
<reference evidence="1" key="2">
    <citation type="submission" date="2015-06" db="UniProtKB">
        <authorList>
            <consortium name="EnsemblProtists"/>
        </authorList>
    </citation>
    <scope>IDENTIFICATION</scope>
    <source>
        <strain evidence="1">Emoy2</strain>
    </source>
</reference>
<reference evidence="2" key="1">
    <citation type="journal article" date="2010" name="Science">
        <title>Signatures of adaptation to obligate biotrophy in the Hyaloperonospora arabidopsidis genome.</title>
        <authorList>
            <person name="Baxter L."/>
            <person name="Tripathy S."/>
            <person name="Ishaque N."/>
            <person name="Boot N."/>
            <person name="Cabral A."/>
            <person name="Kemen E."/>
            <person name="Thines M."/>
            <person name="Ah-Fong A."/>
            <person name="Anderson R."/>
            <person name="Badejoko W."/>
            <person name="Bittner-Eddy P."/>
            <person name="Boore J.L."/>
            <person name="Chibucos M.C."/>
            <person name="Coates M."/>
            <person name="Dehal P."/>
            <person name="Delehaunty K."/>
            <person name="Dong S."/>
            <person name="Downton P."/>
            <person name="Dumas B."/>
            <person name="Fabro G."/>
            <person name="Fronick C."/>
            <person name="Fuerstenberg S.I."/>
            <person name="Fulton L."/>
            <person name="Gaulin E."/>
            <person name="Govers F."/>
            <person name="Hughes L."/>
            <person name="Humphray S."/>
            <person name="Jiang R.H."/>
            <person name="Judelson H."/>
            <person name="Kamoun S."/>
            <person name="Kyung K."/>
            <person name="Meijer H."/>
            <person name="Minx P."/>
            <person name="Morris P."/>
            <person name="Nelson J."/>
            <person name="Phuntumart V."/>
            <person name="Qutob D."/>
            <person name="Rehmany A."/>
            <person name="Rougon-Cardoso A."/>
            <person name="Ryden P."/>
            <person name="Torto-Alalibo T."/>
            <person name="Studholme D."/>
            <person name="Wang Y."/>
            <person name="Win J."/>
            <person name="Wood J."/>
            <person name="Clifton S.W."/>
            <person name="Rogers J."/>
            <person name="Van den Ackerveken G."/>
            <person name="Jones J.D."/>
            <person name="McDowell J.M."/>
            <person name="Beynon J."/>
            <person name="Tyler B.M."/>
        </authorList>
    </citation>
    <scope>NUCLEOTIDE SEQUENCE [LARGE SCALE GENOMIC DNA]</scope>
    <source>
        <strain evidence="2">Emoy2</strain>
    </source>
</reference>
<name>M4C2J3_HYAAE</name>
<sequence>MTPWVNGGFTVEKVAGMLHHTKGIDFDQVAGMLRHTKGIDFKQVVQNLASSSTSASKAQYINLWTLKLYNGRQRGNEVAAKGEIVCSKQLLAPRLEDQRVSGRAATAKEEEEVRLLICLN</sequence>
<organism evidence="1 2">
    <name type="scientific">Hyaloperonospora arabidopsidis (strain Emoy2)</name>
    <name type="common">Downy mildew agent</name>
    <name type="synonym">Peronospora arabidopsidis</name>
    <dbReference type="NCBI Taxonomy" id="559515"/>
    <lineage>
        <taxon>Eukaryota</taxon>
        <taxon>Sar</taxon>
        <taxon>Stramenopiles</taxon>
        <taxon>Oomycota</taxon>
        <taxon>Peronosporomycetes</taxon>
        <taxon>Peronosporales</taxon>
        <taxon>Peronosporaceae</taxon>
        <taxon>Hyaloperonospora</taxon>
    </lineage>
</organism>
<dbReference type="EnsemblProtists" id="HpaT813308">
    <property type="protein sequence ID" value="HpaP813308"/>
    <property type="gene ID" value="HpaG813308"/>
</dbReference>
<dbReference type="VEuPathDB" id="FungiDB:HpaG813308"/>